<evidence type="ECO:0000256" key="1">
    <source>
        <dbReference type="SAM" id="Coils"/>
    </source>
</evidence>
<feature type="compositionally biased region" description="Basic and acidic residues" evidence="2">
    <location>
        <begin position="8"/>
        <end position="20"/>
    </location>
</feature>
<evidence type="ECO:0000313" key="3">
    <source>
        <dbReference type="EMBL" id="CAD0097597.1"/>
    </source>
</evidence>
<dbReference type="AlphaFoldDB" id="A0A9N8JZ87"/>
<feature type="non-terminal residue" evidence="3">
    <location>
        <position position="449"/>
    </location>
</feature>
<keyword evidence="4" id="KW-1185">Reference proteome</keyword>
<evidence type="ECO:0000313" key="4">
    <source>
        <dbReference type="Proteomes" id="UP000714618"/>
    </source>
</evidence>
<reference evidence="3" key="1">
    <citation type="submission" date="2020-06" db="EMBL/GenBank/DDBJ databases">
        <authorList>
            <person name="Onetto C."/>
        </authorList>
    </citation>
    <scope>NUCLEOTIDE SEQUENCE</scope>
</reference>
<dbReference type="OrthoDB" id="3917982at2759"/>
<dbReference type="EMBL" id="CAIJEO010000008">
    <property type="protein sequence ID" value="CAD0097597.1"/>
    <property type="molecule type" value="Genomic_DNA"/>
</dbReference>
<comment type="caution">
    <text evidence="3">The sequence shown here is derived from an EMBL/GenBank/DDBJ whole genome shotgun (WGS) entry which is preliminary data.</text>
</comment>
<feature type="coiled-coil region" evidence="1">
    <location>
        <begin position="309"/>
        <end position="336"/>
    </location>
</feature>
<feature type="region of interest" description="Disordered" evidence="2">
    <location>
        <begin position="1"/>
        <end position="74"/>
    </location>
</feature>
<keyword evidence="1" id="KW-0175">Coiled coil</keyword>
<proteinExistence type="predicted"/>
<gene>
    <name evidence="3" type="ORF">AWRI4233_LOCUS6421</name>
</gene>
<protein>
    <submittedName>
        <fullName evidence="3">Uncharacterized protein</fullName>
    </submittedName>
</protein>
<name>A0A9N8JZ87_9PEZI</name>
<sequence>MQTPPYTPEDKVKGRQEGSRRPRVSSVVSNSSEDGAVFLGKTPPRALTPRPIKRRPKPIQDTQREIATSEEDIAPQSPVERAVLWLENSWAHYQENLHLREVNRILFITLVFVAVRHLTWECPPQHPAVVIRGNVGDSAWSGVHHNHWAMADTDAGASNWAQAAALGADIVSPPLSPDTPLHTNLATSNPGTSAFAIWNFAPAALANVLPAFPNPAALAKDVREFLKPSNFKNSAGTFIRNKLIYGVWFGATYPIYAMRPTPKLDTHGWDVIVANQERRQHFLSVLRDMEEVSSHLHVELSGQLFEGSAQNTNEEQISAINNLEDLQKRLEELKTHQYDIVRLLGIYHKAGNLASSALDDYTLFGNSKPSSSVKDLDSLRSSMLDTGSQLLTHLNAAQQTIDFITQTSQTLPWKTQEEKWWLARWLDRYKDRGIEAAFSGLEQLDVYVN</sequence>
<dbReference type="Proteomes" id="UP000714618">
    <property type="component" value="Unassembled WGS sequence"/>
</dbReference>
<accession>A0A9N8JZ87</accession>
<organism evidence="3 4">
    <name type="scientific">Aureobasidium mustum</name>
    <dbReference type="NCBI Taxonomy" id="2773714"/>
    <lineage>
        <taxon>Eukaryota</taxon>
        <taxon>Fungi</taxon>
        <taxon>Dikarya</taxon>
        <taxon>Ascomycota</taxon>
        <taxon>Pezizomycotina</taxon>
        <taxon>Dothideomycetes</taxon>
        <taxon>Dothideomycetidae</taxon>
        <taxon>Dothideales</taxon>
        <taxon>Saccotheciaceae</taxon>
        <taxon>Aureobasidium</taxon>
    </lineage>
</organism>
<evidence type="ECO:0000256" key="2">
    <source>
        <dbReference type="SAM" id="MobiDB-lite"/>
    </source>
</evidence>